<accession>A0AAV9HJR6</accession>
<name>A0AAV9HJR6_9PEZI</name>
<evidence type="ECO:0000313" key="3">
    <source>
        <dbReference type="Proteomes" id="UP001321749"/>
    </source>
</evidence>
<dbReference type="Proteomes" id="UP001321749">
    <property type="component" value="Unassembled WGS sequence"/>
</dbReference>
<feature type="transmembrane region" description="Helical" evidence="1">
    <location>
        <begin position="38"/>
        <end position="61"/>
    </location>
</feature>
<keyword evidence="1" id="KW-1133">Transmembrane helix</keyword>
<organism evidence="2 3">
    <name type="scientific">Cladorrhinum samala</name>
    <dbReference type="NCBI Taxonomy" id="585594"/>
    <lineage>
        <taxon>Eukaryota</taxon>
        <taxon>Fungi</taxon>
        <taxon>Dikarya</taxon>
        <taxon>Ascomycota</taxon>
        <taxon>Pezizomycotina</taxon>
        <taxon>Sordariomycetes</taxon>
        <taxon>Sordariomycetidae</taxon>
        <taxon>Sordariales</taxon>
        <taxon>Podosporaceae</taxon>
        <taxon>Cladorrhinum</taxon>
    </lineage>
</organism>
<protein>
    <submittedName>
        <fullName evidence="2">Uncharacterized protein</fullName>
    </submittedName>
</protein>
<feature type="transmembrane region" description="Helical" evidence="1">
    <location>
        <begin position="6"/>
        <end position="26"/>
    </location>
</feature>
<proteinExistence type="predicted"/>
<sequence>MREVYLFYSYLVRWVLVDFFDLFVFPSRWRWESGFLSCHFFFLAFARSLSTIYLLVSIYLYL</sequence>
<dbReference type="AlphaFoldDB" id="A0AAV9HJR6"/>
<reference evidence="2" key="1">
    <citation type="journal article" date="2023" name="Mol. Phylogenet. Evol.">
        <title>Genome-scale phylogeny and comparative genomics of the fungal order Sordariales.</title>
        <authorList>
            <person name="Hensen N."/>
            <person name="Bonometti L."/>
            <person name="Westerberg I."/>
            <person name="Brannstrom I.O."/>
            <person name="Guillou S."/>
            <person name="Cros-Aarteil S."/>
            <person name="Calhoun S."/>
            <person name="Haridas S."/>
            <person name="Kuo A."/>
            <person name="Mondo S."/>
            <person name="Pangilinan J."/>
            <person name="Riley R."/>
            <person name="LaButti K."/>
            <person name="Andreopoulos B."/>
            <person name="Lipzen A."/>
            <person name="Chen C."/>
            <person name="Yan M."/>
            <person name="Daum C."/>
            <person name="Ng V."/>
            <person name="Clum A."/>
            <person name="Steindorff A."/>
            <person name="Ohm R.A."/>
            <person name="Martin F."/>
            <person name="Silar P."/>
            <person name="Natvig D.O."/>
            <person name="Lalanne C."/>
            <person name="Gautier V."/>
            <person name="Ament-Velasquez S.L."/>
            <person name="Kruys A."/>
            <person name="Hutchinson M.I."/>
            <person name="Powell A.J."/>
            <person name="Barry K."/>
            <person name="Miller A.N."/>
            <person name="Grigoriev I.V."/>
            <person name="Debuchy R."/>
            <person name="Gladieux P."/>
            <person name="Hiltunen Thoren M."/>
            <person name="Johannesson H."/>
        </authorList>
    </citation>
    <scope>NUCLEOTIDE SEQUENCE</scope>
    <source>
        <strain evidence="2">PSN324</strain>
    </source>
</reference>
<evidence type="ECO:0000313" key="2">
    <source>
        <dbReference type="EMBL" id="KAK4459276.1"/>
    </source>
</evidence>
<dbReference type="EMBL" id="MU865041">
    <property type="protein sequence ID" value="KAK4459276.1"/>
    <property type="molecule type" value="Genomic_DNA"/>
</dbReference>
<comment type="caution">
    <text evidence="2">The sequence shown here is derived from an EMBL/GenBank/DDBJ whole genome shotgun (WGS) entry which is preliminary data.</text>
</comment>
<reference evidence="2" key="2">
    <citation type="submission" date="2023-06" db="EMBL/GenBank/DDBJ databases">
        <authorList>
            <consortium name="Lawrence Berkeley National Laboratory"/>
            <person name="Mondo S.J."/>
            <person name="Hensen N."/>
            <person name="Bonometti L."/>
            <person name="Westerberg I."/>
            <person name="Brannstrom I.O."/>
            <person name="Guillou S."/>
            <person name="Cros-Aarteil S."/>
            <person name="Calhoun S."/>
            <person name="Haridas S."/>
            <person name="Kuo A."/>
            <person name="Pangilinan J."/>
            <person name="Riley R."/>
            <person name="Labutti K."/>
            <person name="Andreopoulos B."/>
            <person name="Lipzen A."/>
            <person name="Chen C."/>
            <person name="Yanf M."/>
            <person name="Daum C."/>
            <person name="Ng V."/>
            <person name="Clum A."/>
            <person name="Steindorff A."/>
            <person name="Ohm R."/>
            <person name="Martin F."/>
            <person name="Silar P."/>
            <person name="Natvig D."/>
            <person name="Lalanne C."/>
            <person name="Gautier V."/>
            <person name="Ament-Velasquez S.L."/>
            <person name="Kruys A."/>
            <person name="Hutchinson M.I."/>
            <person name="Powell A.J."/>
            <person name="Barry K."/>
            <person name="Miller A.N."/>
            <person name="Grigoriev I.V."/>
            <person name="Debuchy R."/>
            <person name="Gladieux P."/>
            <person name="Thoren M.H."/>
            <person name="Johannesson H."/>
        </authorList>
    </citation>
    <scope>NUCLEOTIDE SEQUENCE</scope>
    <source>
        <strain evidence="2">PSN324</strain>
    </source>
</reference>
<keyword evidence="1" id="KW-0812">Transmembrane</keyword>
<keyword evidence="3" id="KW-1185">Reference proteome</keyword>
<keyword evidence="1" id="KW-0472">Membrane</keyword>
<evidence type="ECO:0000256" key="1">
    <source>
        <dbReference type="SAM" id="Phobius"/>
    </source>
</evidence>
<gene>
    <name evidence="2" type="ORF">QBC42DRAFT_274781</name>
</gene>